<dbReference type="InterPro" id="IPR000315">
    <property type="entry name" value="Znf_B-box"/>
</dbReference>
<keyword evidence="5" id="KW-0391">Immunity</keyword>
<dbReference type="AlphaFoldDB" id="A0A315VZR8"/>
<feature type="domain" description="RING-type" evidence="9">
    <location>
        <begin position="48"/>
        <end position="88"/>
    </location>
</feature>
<evidence type="ECO:0008006" key="14">
    <source>
        <dbReference type="Google" id="ProtNLM"/>
    </source>
</evidence>
<dbReference type="InterPro" id="IPR006574">
    <property type="entry name" value="PRY"/>
</dbReference>
<dbReference type="Gene3D" id="4.10.830.40">
    <property type="match status" value="1"/>
</dbReference>
<reference evidence="12 13" key="1">
    <citation type="journal article" date="2018" name="G3 (Bethesda)">
        <title>A High-Quality Reference Genome for the Invasive Mosquitofish Gambusia affinis Using a Chicago Library.</title>
        <authorList>
            <person name="Hoffberg S.L."/>
            <person name="Troendle N.J."/>
            <person name="Glenn T.C."/>
            <person name="Mahmud O."/>
            <person name="Louha S."/>
            <person name="Chalopin D."/>
            <person name="Bennetzen J.L."/>
            <person name="Mauricio R."/>
        </authorList>
    </citation>
    <scope>NUCLEOTIDE SEQUENCE [LARGE SCALE GENOMIC DNA]</scope>
    <source>
        <strain evidence="12">NE01/NJP1002.9</strain>
        <tissue evidence="12">Muscle</tissue>
    </source>
</reference>
<evidence type="ECO:0000259" key="11">
    <source>
        <dbReference type="PROSITE" id="PS50188"/>
    </source>
</evidence>
<feature type="domain" description="B30.2/SPRY" evidence="11">
    <location>
        <begin position="534"/>
        <end position="730"/>
    </location>
</feature>
<dbReference type="GO" id="GO:0005737">
    <property type="term" value="C:cytoplasm"/>
    <property type="evidence" value="ECO:0007669"/>
    <property type="project" value="UniProtKB-ARBA"/>
</dbReference>
<dbReference type="Pfam" id="PF13765">
    <property type="entry name" value="PRY"/>
    <property type="match status" value="1"/>
</dbReference>
<dbReference type="Proteomes" id="UP000250572">
    <property type="component" value="Unassembled WGS sequence"/>
</dbReference>
<dbReference type="STRING" id="33528.ENSGAFP00000001011"/>
<sequence>MRQMSPGPGIEPMTAASRTQGLQISVLTSGSLKMAEAPELFSEQELTCSICLDLFTDPVSTPCGHNFCQACIGGYWASSSVCTCPLCKRQFDERPQLSINKVFALIADKFKQTRYGATGFSAPVGNGSLDAMEDGRSTNPFLSPLPAPAAPEDMVWCDVCSGVKQPAVSSCLTCTASYCSEHLQPHYNTAFYAKHPLLDPQEALRGRTCSTHRRLMEASSKPNLQDQGDPDAPDQLGSYWDHIGITLGSHWDHTGIILGSYWDHTGFILGSYWDHTGIILGSHWVYCKTCQRCICAICVLQDHRTHKTVSVQTERLSKQKLVARTEQEILNRIKEKEILLSDLKRKLESVQNYADKERGDVEHLLDEVSASLVRIRTQVVGGIQNQLEAVTSKGEAMVHRLEAELSQLTDRRATLEVQAISQDHISFLQSFEEAVAPLDEKKHDEADEEAELSLHFHLDDVKSSLSDVKIKVDEIWMGEIRPRASRGSRGSRDSKDSFPPGDLMAAESMMSLRGSKSTLRMSQWSLKGETRDKDIKKSKHVTGLKKARAYIEDVTLNPVTAYPFLILSEDRKQLKRGEKLQFFRNSHHRFDVWSCVIAKEGFSSGRHYWEVSVGENKDWKLGVVSESAQRKGLFDMSPTNGYYAIWWCGSQLRALTAPPLTKVKGHHPKLRQVGIFLDVDEGQVSFYNVKSGTEIYSFHTNTEFTERMFPLLGTGDKEVPLILATAQHHPA</sequence>
<evidence type="ECO:0000256" key="4">
    <source>
        <dbReference type="ARBA" id="ARBA00022833"/>
    </source>
</evidence>
<dbReference type="CDD" id="cd19769">
    <property type="entry name" value="Bbox2_TRIM16-like"/>
    <property type="match status" value="1"/>
</dbReference>
<dbReference type="Pfam" id="PF13445">
    <property type="entry name" value="zf-RING_UBOX"/>
    <property type="match status" value="1"/>
</dbReference>
<dbReference type="Pfam" id="PF25600">
    <property type="entry name" value="TRIM_CC"/>
    <property type="match status" value="1"/>
</dbReference>
<evidence type="ECO:0000259" key="9">
    <source>
        <dbReference type="PROSITE" id="PS50089"/>
    </source>
</evidence>
<keyword evidence="4" id="KW-0862">Zinc</keyword>
<comment type="caution">
    <text evidence="12">The sequence shown here is derived from an EMBL/GenBank/DDBJ whole genome shotgun (WGS) entry which is preliminary data.</text>
</comment>
<dbReference type="FunFam" id="2.60.120.920:FF:000004">
    <property type="entry name" value="Butyrophilin subfamily 1 member A1"/>
    <property type="match status" value="1"/>
</dbReference>
<dbReference type="InterPro" id="IPR043136">
    <property type="entry name" value="B30.2/SPRY_sf"/>
</dbReference>
<dbReference type="PROSITE" id="PS50188">
    <property type="entry name" value="B302_SPRY"/>
    <property type="match status" value="1"/>
</dbReference>
<feature type="region of interest" description="Disordered" evidence="8">
    <location>
        <begin position="483"/>
        <end position="502"/>
    </location>
</feature>
<dbReference type="GO" id="GO:0045087">
    <property type="term" value="P:innate immune response"/>
    <property type="evidence" value="ECO:0007669"/>
    <property type="project" value="UniProtKB-KW"/>
</dbReference>
<evidence type="ECO:0000313" key="12">
    <source>
        <dbReference type="EMBL" id="PWA28968.1"/>
    </source>
</evidence>
<dbReference type="Pfam" id="PF00643">
    <property type="entry name" value="zf-B_box"/>
    <property type="match status" value="1"/>
</dbReference>
<dbReference type="InterPro" id="IPR003877">
    <property type="entry name" value="SPRY_dom"/>
</dbReference>
<dbReference type="PROSITE" id="PS50119">
    <property type="entry name" value="ZF_BBOX"/>
    <property type="match status" value="1"/>
</dbReference>
<dbReference type="SMART" id="SM00589">
    <property type="entry name" value="PRY"/>
    <property type="match status" value="1"/>
</dbReference>
<evidence type="ECO:0000256" key="1">
    <source>
        <dbReference type="ARBA" id="ARBA00022588"/>
    </source>
</evidence>
<dbReference type="PANTHER" id="PTHR25465">
    <property type="entry name" value="B-BOX DOMAIN CONTAINING"/>
    <property type="match status" value="1"/>
</dbReference>
<dbReference type="InterPro" id="IPR001841">
    <property type="entry name" value="Znf_RING"/>
</dbReference>
<protein>
    <recommendedName>
        <fullName evidence="14">RING-type E3 ubiquitin transferase</fullName>
    </recommendedName>
</protein>
<dbReference type="SMART" id="SM00449">
    <property type="entry name" value="SPRY"/>
    <property type="match status" value="1"/>
</dbReference>
<evidence type="ECO:0000259" key="10">
    <source>
        <dbReference type="PROSITE" id="PS50119"/>
    </source>
</evidence>
<dbReference type="SMART" id="SM00184">
    <property type="entry name" value="RING"/>
    <property type="match status" value="1"/>
</dbReference>
<dbReference type="InterPro" id="IPR013320">
    <property type="entry name" value="ConA-like_dom_sf"/>
</dbReference>
<dbReference type="SUPFAM" id="SSF49899">
    <property type="entry name" value="Concanavalin A-like lectins/glucanases"/>
    <property type="match status" value="1"/>
</dbReference>
<dbReference type="PRINTS" id="PR01407">
    <property type="entry name" value="BUTYPHLNCDUF"/>
</dbReference>
<dbReference type="GO" id="GO:0008270">
    <property type="term" value="F:zinc ion binding"/>
    <property type="evidence" value="ECO:0007669"/>
    <property type="project" value="UniProtKB-KW"/>
</dbReference>
<dbReference type="Gene3D" id="2.60.120.920">
    <property type="match status" value="1"/>
</dbReference>
<dbReference type="InterPro" id="IPR051051">
    <property type="entry name" value="E3_ubiq-ligase_TRIM/RNF"/>
</dbReference>
<dbReference type="SUPFAM" id="SSF57850">
    <property type="entry name" value="RING/U-box"/>
    <property type="match status" value="1"/>
</dbReference>
<dbReference type="Pfam" id="PF00622">
    <property type="entry name" value="SPRY"/>
    <property type="match status" value="1"/>
</dbReference>
<keyword evidence="7" id="KW-0175">Coiled coil</keyword>
<dbReference type="EMBL" id="NHOQ01000711">
    <property type="protein sequence ID" value="PWA28968.1"/>
    <property type="molecule type" value="Genomic_DNA"/>
</dbReference>
<gene>
    <name evidence="12" type="ORF">CCH79_00019820</name>
</gene>
<proteinExistence type="predicted"/>
<dbReference type="Gene3D" id="3.30.40.10">
    <property type="entry name" value="Zinc/RING finger domain, C3HC4 (zinc finger)"/>
    <property type="match status" value="1"/>
</dbReference>
<evidence type="ECO:0000256" key="6">
    <source>
        <dbReference type="PROSITE-ProRule" id="PRU00024"/>
    </source>
</evidence>
<name>A0A315VZR8_GAMAF</name>
<dbReference type="InterPro" id="IPR027370">
    <property type="entry name" value="Znf-RING_euk"/>
</dbReference>
<evidence type="ECO:0000313" key="13">
    <source>
        <dbReference type="Proteomes" id="UP000250572"/>
    </source>
</evidence>
<dbReference type="PROSITE" id="PS00518">
    <property type="entry name" value="ZF_RING_1"/>
    <property type="match status" value="1"/>
</dbReference>
<keyword evidence="13" id="KW-1185">Reference proteome</keyword>
<keyword evidence="1" id="KW-0399">Innate immunity</keyword>
<dbReference type="InterPro" id="IPR017907">
    <property type="entry name" value="Znf_RING_CS"/>
</dbReference>
<evidence type="ECO:0000256" key="8">
    <source>
        <dbReference type="SAM" id="MobiDB-lite"/>
    </source>
</evidence>
<organism evidence="12 13">
    <name type="scientific">Gambusia affinis</name>
    <name type="common">Western mosquitofish</name>
    <name type="synonym">Heterandria affinis</name>
    <dbReference type="NCBI Taxonomy" id="33528"/>
    <lineage>
        <taxon>Eukaryota</taxon>
        <taxon>Metazoa</taxon>
        <taxon>Chordata</taxon>
        <taxon>Craniata</taxon>
        <taxon>Vertebrata</taxon>
        <taxon>Euteleostomi</taxon>
        <taxon>Actinopterygii</taxon>
        <taxon>Neopterygii</taxon>
        <taxon>Teleostei</taxon>
        <taxon>Neoteleostei</taxon>
        <taxon>Acanthomorphata</taxon>
        <taxon>Ovalentaria</taxon>
        <taxon>Atherinomorphae</taxon>
        <taxon>Cyprinodontiformes</taxon>
        <taxon>Poeciliidae</taxon>
        <taxon>Poeciliinae</taxon>
        <taxon>Gambusia</taxon>
    </lineage>
</organism>
<feature type="coiled-coil region" evidence="7">
    <location>
        <begin position="326"/>
        <end position="353"/>
    </location>
</feature>
<dbReference type="PROSITE" id="PS50089">
    <property type="entry name" value="ZF_RING_2"/>
    <property type="match status" value="1"/>
</dbReference>
<keyword evidence="3 6" id="KW-0863">Zinc-finger</keyword>
<evidence type="ECO:0000256" key="7">
    <source>
        <dbReference type="SAM" id="Coils"/>
    </source>
</evidence>
<dbReference type="InterPro" id="IPR003879">
    <property type="entry name" value="Butyrophylin_SPRY"/>
</dbReference>
<dbReference type="InterPro" id="IPR013083">
    <property type="entry name" value="Znf_RING/FYVE/PHD"/>
</dbReference>
<dbReference type="Gene3D" id="3.30.160.60">
    <property type="entry name" value="Classic Zinc Finger"/>
    <property type="match status" value="1"/>
</dbReference>
<dbReference type="PANTHER" id="PTHR25465:SF32">
    <property type="entry name" value="BLOODTHIRSTY-RELATED GENE FAMILY, MEMBER 16 ISOFORM X1-RELATED"/>
    <property type="match status" value="1"/>
</dbReference>
<dbReference type="CDD" id="cd13733">
    <property type="entry name" value="SPRY_PRY_C-I_1"/>
    <property type="match status" value="1"/>
</dbReference>
<evidence type="ECO:0000256" key="2">
    <source>
        <dbReference type="ARBA" id="ARBA00022723"/>
    </source>
</evidence>
<accession>A0A315VZR8</accession>
<evidence type="ECO:0000256" key="5">
    <source>
        <dbReference type="ARBA" id="ARBA00022859"/>
    </source>
</evidence>
<feature type="domain" description="B box-type" evidence="10">
    <location>
        <begin position="285"/>
        <end position="311"/>
    </location>
</feature>
<evidence type="ECO:0000256" key="3">
    <source>
        <dbReference type="ARBA" id="ARBA00022771"/>
    </source>
</evidence>
<keyword evidence="2" id="KW-0479">Metal-binding</keyword>
<dbReference type="SUPFAM" id="SSF57845">
    <property type="entry name" value="B-box zinc-binding domain"/>
    <property type="match status" value="1"/>
</dbReference>
<dbReference type="InterPro" id="IPR001870">
    <property type="entry name" value="B30.2/SPRY"/>
</dbReference>
<dbReference type="InterPro" id="IPR058030">
    <property type="entry name" value="TRIM8/14/16/25/29/45/65_CC"/>
</dbReference>